<evidence type="ECO:0000259" key="5">
    <source>
        <dbReference type="Pfam" id="PF07731"/>
    </source>
</evidence>
<accession>A0ABQ7FLE3</accession>
<proteinExistence type="inferred from homology"/>
<evidence type="ECO:0000259" key="6">
    <source>
        <dbReference type="Pfam" id="PF07732"/>
    </source>
</evidence>
<dbReference type="InterPro" id="IPR008972">
    <property type="entry name" value="Cupredoxin"/>
</dbReference>
<evidence type="ECO:0000256" key="3">
    <source>
        <dbReference type="ARBA" id="ARBA00023002"/>
    </source>
</evidence>
<keyword evidence="3" id="KW-0560">Oxidoreductase</keyword>
<evidence type="ECO:0000256" key="4">
    <source>
        <dbReference type="SAM" id="MobiDB-lite"/>
    </source>
</evidence>
<gene>
    <name evidence="7" type="ORF">GCU69_10405</name>
</gene>
<dbReference type="InterPro" id="IPR002355">
    <property type="entry name" value="Cu_oxidase_Cu_BS"/>
</dbReference>
<keyword evidence="2" id="KW-0479">Metal-binding</keyword>
<dbReference type="InterPro" id="IPR033138">
    <property type="entry name" value="Cu_oxidase_CS"/>
</dbReference>
<dbReference type="InterPro" id="IPR011706">
    <property type="entry name" value="Cu-oxidase_C"/>
</dbReference>
<feature type="domain" description="Plastocyanin-like" evidence="5">
    <location>
        <begin position="476"/>
        <end position="609"/>
    </location>
</feature>
<evidence type="ECO:0000313" key="7">
    <source>
        <dbReference type="EMBL" id="KAF4409184.1"/>
    </source>
</evidence>
<feature type="compositionally biased region" description="Low complexity" evidence="4">
    <location>
        <begin position="15"/>
        <end position="37"/>
    </location>
</feature>
<evidence type="ECO:0000256" key="1">
    <source>
        <dbReference type="ARBA" id="ARBA00010609"/>
    </source>
</evidence>
<evidence type="ECO:0000313" key="8">
    <source>
        <dbReference type="Proteomes" id="UP000621266"/>
    </source>
</evidence>
<dbReference type="PANTHER" id="PTHR48267:SF1">
    <property type="entry name" value="BILIRUBIN OXIDASE"/>
    <property type="match status" value="1"/>
</dbReference>
<feature type="domain" description="Plastocyanin-like" evidence="6">
    <location>
        <begin position="147"/>
        <end position="215"/>
    </location>
</feature>
<sequence>MAFAGGTDVHEEQTAAGARRAADAAPAGGLTPYLDPLRVPPTVRPRPAAGGGPDEIEVGLRATWVRMHSQMPPTLVWAYDGHYPGPTFEVESGQRIRVAWANRITGRYPVTAGDAPLLADGVPSSAVPGRGADFTEEKDVADLPAWTVTHLHGAATGGGNDGWAENAVGYGETQLSEYPNEHRATAWWYHDHAMNITRWNVYAGLAGSYLIRDDEERALNLPRGEYEIPLTLSDRNFEVDPEGRPTGELLHKVRRLPTPNEESGEFVTLPFTGPYTLVNGVVWPHLDVEARWYRFRLLNASNARIFDLVLIDEDGRPVTDAIQQIGSDGGLLPRPVPVDFGDALPRLRVAPAERMDLLVDFRALRGKRVRLVNAPAGTVPGEPAGDVPFPQVMEFRVGRLPVRDRFVLPGVVSPSFRRLSHDTPHGHRLIVLTPTQTRGGRGHAEIWEMAEVTDGSVQPPADGVIQVTDDKGTTRTYRRISRTFDDALGIKVHHGDHEQWSFLNLSGIEHPMHIHLTDFQLMGRDPYLVDGFDPALGGTRSPVAYNTDPAAAIPLAPNEQAWKDVYRVPGPQMLRVMARLAGAHGRFMYHCHLLEHEDMGMMRPFTVMPPEVMKFDHGQPGHGGH</sequence>
<dbReference type="Pfam" id="PF07731">
    <property type="entry name" value="Cu-oxidase_2"/>
    <property type="match status" value="1"/>
</dbReference>
<keyword evidence="8" id="KW-1185">Reference proteome</keyword>
<dbReference type="InterPro" id="IPR045087">
    <property type="entry name" value="Cu-oxidase_fam"/>
</dbReference>
<dbReference type="EMBL" id="WHPN01000245">
    <property type="protein sequence ID" value="KAF4409184.1"/>
    <property type="molecule type" value="Genomic_DNA"/>
</dbReference>
<feature type="region of interest" description="Disordered" evidence="4">
    <location>
        <begin position="1"/>
        <end position="54"/>
    </location>
</feature>
<dbReference type="RefSeq" id="WP_156205746.1">
    <property type="nucleotide sequence ID" value="NZ_WHPN01000245.1"/>
</dbReference>
<protein>
    <submittedName>
        <fullName evidence="7">Multicopper oxidase domain-containing protein</fullName>
    </submittedName>
</protein>
<dbReference type="PROSITE" id="PS00080">
    <property type="entry name" value="MULTICOPPER_OXIDASE2"/>
    <property type="match status" value="1"/>
</dbReference>
<dbReference type="PANTHER" id="PTHR48267">
    <property type="entry name" value="CUPREDOXIN SUPERFAMILY PROTEIN"/>
    <property type="match status" value="1"/>
</dbReference>
<organism evidence="7 8">
    <name type="scientific">Streptomyces lycii</name>
    <dbReference type="NCBI Taxonomy" id="2654337"/>
    <lineage>
        <taxon>Bacteria</taxon>
        <taxon>Bacillati</taxon>
        <taxon>Actinomycetota</taxon>
        <taxon>Actinomycetes</taxon>
        <taxon>Kitasatosporales</taxon>
        <taxon>Streptomycetaceae</taxon>
        <taxon>Streptomyces</taxon>
    </lineage>
</organism>
<evidence type="ECO:0000256" key="2">
    <source>
        <dbReference type="ARBA" id="ARBA00022723"/>
    </source>
</evidence>
<dbReference type="PROSITE" id="PS00079">
    <property type="entry name" value="MULTICOPPER_OXIDASE1"/>
    <property type="match status" value="1"/>
</dbReference>
<dbReference type="InterPro" id="IPR011707">
    <property type="entry name" value="Cu-oxidase-like_N"/>
</dbReference>
<dbReference type="SUPFAM" id="SSF49503">
    <property type="entry name" value="Cupredoxins"/>
    <property type="match status" value="3"/>
</dbReference>
<dbReference type="CDD" id="cd13844">
    <property type="entry name" value="CuRO_1_BOD_CotA_like"/>
    <property type="match status" value="1"/>
</dbReference>
<reference evidence="7 8" key="1">
    <citation type="submission" date="2019-10" db="EMBL/GenBank/DDBJ databases">
        <title>Streptomyces tenebrisbrunneis sp.nov., an endogenous actinomycete isolated from of Lycium ruthenicum.</title>
        <authorList>
            <person name="Ma L."/>
        </authorList>
    </citation>
    <scope>NUCLEOTIDE SEQUENCE [LARGE SCALE GENOMIC DNA]</scope>
    <source>
        <strain evidence="7 8">TRM 66187</strain>
    </source>
</reference>
<dbReference type="Pfam" id="PF07732">
    <property type="entry name" value="Cu-oxidase_3"/>
    <property type="match status" value="1"/>
</dbReference>
<name>A0ABQ7FLE3_9ACTN</name>
<comment type="similarity">
    <text evidence="1">Belongs to the multicopper oxidase family.</text>
</comment>
<comment type="caution">
    <text evidence="7">The sequence shown here is derived from an EMBL/GenBank/DDBJ whole genome shotgun (WGS) entry which is preliminary data.</text>
</comment>
<dbReference type="Proteomes" id="UP000621266">
    <property type="component" value="Unassembled WGS sequence"/>
</dbReference>
<dbReference type="Gene3D" id="2.60.40.420">
    <property type="entry name" value="Cupredoxins - blue copper proteins"/>
    <property type="match status" value="3"/>
</dbReference>